<dbReference type="STRING" id="48269.A0A183LT72"/>
<organism evidence="2 3">
    <name type="scientific">Schistosoma margrebowiei</name>
    <dbReference type="NCBI Taxonomy" id="48269"/>
    <lineage>
        <taxon>Eukaryota</taxon>
        <taxon>Metazoa</taxon>
        <taxon>Spiralia</taxon>
        <taxon>Lophotrochozoa</taxon>
        <taxon>Platyhelminthes</taxon>
        <taxon>Trematoda</taxon>
        <taxon>Digenea</taxon>
        <taxon>Strigeidida</taxon>
        <taxon>Schistosomatoidea</taxon>
        <taxon>Schistosomatidae</taxon>
        <taxon>Schistosoma</taxon>
    </lineage>
</organism>
<accession>A0A183LT72</accession>
<evidence type="ECO:0000256" key="1">
    <source>
        <dbReference type="SAM" id="MobiDB-lite"/>
    </source>
</evidence>
<proteinExistence type="predicted"/>
<evidence type="ECO:0000313" key="2">
    <source>
        <dbReference type="EMBL" id="VDO74150.1"/>
    </source>
</evidence>
<evidence type="ECO:0000313" key="3">
    <source>
        <dbReference type="Proteomes" id="UP000277204"/>
    </source>
</evidence>
<protein>
    <submittedName>
        <fullName evidence="2">Uncharacterized protein</fullName>
    </submittedName>
</protein>
<sequence>MADTRTFSPKNTQHPLARYHQQQPFVEENKSAEEEIRKRRWEWIGHTLRKSSNCITRKALTWNPEEKRKSGRPNNTLRRIIEADMKRMNRNWKELERFVQDRVGWRMLVSGLCSFVRSNRRKTVLFVR</sequence>
<feature type="region of interest" description="Disordered" evidence="1">
    <location>
        <begin position="1"/>
        <end position="31"/>
    </location>
</feature>
<gene>
    <name evidence="2" type="ORF">SMRZ_LOCUS6997</name>
</gene>
<dbReference type="EMBL" id="UZAI01002726">
    <property type="protein sequence ID" value="VDO74150.1"/>
    <property type="molecule type" value="Genomic_DNA"/>
</dbReference>
<reference evidence="2 3" key="1">
    <citation type="submission" date="2018-11" db="EMBL/GenBank/DDBJ databases">
        <authorList>
            <consortium name="Pathogen Informatics"/>
        </authorList>
    </citation>
    <scope>NUCLEOTIDE SEQUENCE [LARGE SCALE GENOMIC DNA]</scope>
    <source>
        <strain evidence="2 3">Zambia</strain>
    </source>
</reference>
<feature type="compositionally biased region" description="Polar residues" evidence="1">
    <location>
        <begin position="1"/>
        <end position="24"/>
    </location>
</feature>
<dbReference type="Proteomes" id="UP000277204">
    <property type="component" value="Unassembled WGS sequence"/>
</dbReference>
<dbReference type="AlphaFoldDB" id="A0A183LT72"/>
<name>A0A183LT72_9TREM</name>
<keyword evidence="3" id="KW-1185">Reference proteome</keyword>